<proteinExistence type="predicted"/>
<evidence type="ECO:0000256" key="2">
    <source>
        <dbReference type="ARBA" id="ARBA00022679"/>
    </source>
</evidence>
<dbReference type="STRING" id="1423790.BN53_01880"/>
<dbReference type="PANTHER" id="PTHR22916:SF51">
    <property type="entry name" value="GLYCOSYLTRANSFERASE EPSH-RELATED"/>
    <property type="match status" value="1"/>
</dbReference>
<keyword evidence="2 4" id="KW-0808">Transferase</keyword>
<evidence type="ECO:0000259" key="3">
    <source>
        <dbReference type="Pfam" id="PF00535"/>
    </source>
</evidence>
<dbReference type="Gene3D" id="3.90.550.10">
    <property type="entry name" value="Spore Coat Polysaccharide Biosynthesis Protein SpsA, Chain A"/>
    <property type="match status" value="1"/>
</dbReference>
<keyword evidence="5" id="KW-1185">Reference proteome</keyword>
<dbReference type="eggNOG" id="COG1216">
    <property type="taxonomic scope" value="Bacteria"/>
</dbReference>
<evidence type="ECO:0000313" key="4">
    <source>
        <dbReference type="EMBL" id="CCI84853.1"/>
    </source>
</evidence>
<reference evidence="4 5" key="1">
    <citation type="submission" date="2012-06" db="EMBL/GenBank/DDBJ databases">
        <title>Draft Genome Sequence of Lactobacillus pasteurii CRBIP 24.76T.</title>
        <authorList>
            <person name="Cousin S."/>
            <person name="Bouchier C."/>
            <person name="Loux V."/>
            <person name="Ma L."/>
            <person name="Creno S."/>
            <person name="Bizet C."/>
            <person name="Clermont D."/>
        </authorList>
    </citation>
    <scope>NUCLEOTIDE SEQUENCE [LARGE SCALE GENOMIC DNA]</scope>
    <source>
        <strain evidence="5">CRBIP 24.76T</strain>
    </source>
</reference>
<dbReference type="AlphaFoldDB" id="I7LDF5"/>
<dbReference type="EMBL" id="CAKD01000013">
    <property type="protein sequence ID" value="CCI84853.1"/>
    <property type="molecule type" value="Genomic_DNA"/>
</dbReference>
<dbReference type="EC" id="2.4.1.-" evidence="4"/>
<dbReference type="PANTHER" id="PTHR22916">
    <property type="entry name" value="GLYCOSYLTRANSFERASE"/>
    <property type="match status" value="1"/>
</dbReference>
<dbReference type="GO" id="GO:0016757">
    <property type="term" value="F:glycosyltransferase activity"/>
    <property type="evidence" value="ECO:0007669"/>
    <property type="project" value="UniProtKB-KW"/>
</dbReference>
<dbReference type="Proteomes" id="UP000009311">
    <property type="component" value="Unassembled WGS sequence"/>
</dbReference>
<accession>I7LDF5</accession>
<dbReference type="OrthoDB" id="396512at2"/>
<evidence type="ECO:0000256" key="1">
    <source>
        <dbReference type="ARBA" id="ARBA00022676"/>
    </source>
</evidence>
<protein>
    <submittedName>
        <fullName evidence="4">Glycosyltransferase</fullName>
        <ecNumber evidence="4">2.4.1.-</ecNumber>
    </submittedName>
</protein>
<dbReference type="CDD" id="cd00761">
    <property type="entry name" value="Glyco_tranf_GTA_type"/>
    <property type="match status" value="1"/>
</dbReference>
<keyword evidence="1 4" id="KW-0328">Glycosyltransferase</keyword>
<dbReference type="RefSeq" id="WP_009559406.1">
    <property type="nucleotide sequence ID" value="NZ_AYZN01000002.1"/>
</dbReference>
<organism evidence="4 5">
    <name type="scientific">Lactobacillus pasteurii DSM 23907 = CRBIP 24.76</name>
    <dbReference type="NCBI Taxonomy" id="1423790"/>
    <lineage>
        <taxon>Bacteria</taxon>
        <taxon>Bacillati</taxon>
        <taxon>Bacillota</taxon>
        <taxon>Bacilli</taxon>
        <taxon>Lactobacillales</taxon>
        <taxon>Lactobacillaceae</taxon>
        <taxon>Lactobacillus</taxon>
    </lineage>
</organism>
<sequence length="338" mass="39438">MEKILSIIVPAYNSQDYLERCVNSLVVAGKQVEVILVDDGSLDRTGQIMDEYQTRFPEIIKVIHQENRGHGGAINNGLKQASGKYIKICDSDDWLDVSGLNKLLSLINDLEQKQITLDMILTNYVYDRVAVKKNKVIRFPNLPQAKVFGWKSVHLKLGQYFMMHSVIYRRTLLTKEAQISLPEHVSYEDNIFVFEPLKYVNKMIYFDINLYHYFIGRDDQSVNESVMLRKIDQQLLVNKRMIDFYSKNIDPKAPMAKYMRFYLEIVMAISSIILIRGKDEQYLRVKEELWLYLRKHNPKLYRSFKHRLLGIFLNLPGKPGRKIASGLYLAAHAIYGFN</sequence>
<dbReference type="SUPFAM" id="SSF53448">
    <property type="entry name" value="Nucleotide-diphospho-sugar transferases"/>
    <property type="match status" value="1"/>
</dbReference>
<dbReference type="InterPro" id="IPR001173">
    <property type="entry name" value="Glyco_trans_2-like"/>
</dbReference>
<comment type="caution">
    <text evidence="4">The sequence shown here is derived from an EMBL/GenBank/DDBJ whole genome shotgun (WGS) entry which is preliminary data.</text>
</comment>
<gene>
    <name evidence="4" type="ORF">BN53_01880</name>
</gene>
<dbReference type="Pfam" id="PF00535">
    <property type="entry name" value="Glycos_transf_2"/>
    <property type="match status" value="1"/>
</dbReference>
<dbReference type="InterPro" id="IPR029044">
    <property type="entry name" value="Nucleotide-diphossugar_trans"/>
</dbReference>
<name>I7LDF5_9LACO</name>
<feature type="domain" description="Glycosyltransferase 2-like" evidence="3">
    <location>
        <begin position="6"/>
        <end position="128"/>
    </location>
</feature>
<evidence type="ECO:0000313" key="5">
    <source>
        <dbReference type="Proteomes" id="UP000009311"/>
    </source>
</evidence>